<reference evidence="2" key="1">
    <citation type="journal article" date="2021" name="Nat. Commun.">
        <title>Genetic determinants of endophytism in the Arabidopsis root mycobiome.</title>
        <authorList>
            <person name="Mesny F."/>
            <person name="Miyauchi S."/>
            <person name="Thiergart T."/>
            <person name="Pickel B."/>
            <person name="Atanasova L."/>
            <person name="Karlsson M."/>
            <person name="Huettel B."/>
            <person name="Barry K.W."/>
            <person name="Haridas S."/>
            <person name="Chen C."/>
            <person name="Bauer D."/>
            <person name="Andreopoulos W."/>
            <person name="Pangilinan J."/>
            <person name="LaButti K."/>
            <person name="Riley R."/>
            <person name="Lipzen A."/>
            <person name="Clum A."/>
            <person name="Drula E."/>
            <person name="Henrissat B."/>
            <person name="Kohler A."/>
            <person name="Grigoriev I.V."/>
            <person name="Martin F.M."/>
            <person name="Hacquard S."/>
        </authorList>
    </citation>
    <scope>NUCLEOTIDE SEQUENCE</scope>
    <source>
        <strain evidence="2">MPI-SDFR-AT-0073</strain>
    </source>
</reference>
<dbReference type="InterPro" id="IPR005152">
    <property type="entry name" value="Lipase_secreted"/>
</dbReference>
<dbReference type="InterPro" id="IPR029058">
    <property type="entry name" value="AB_hydrolase_fold"/>
</dbReference>
<keyword evidence="1" id="KW-0732">Signal</keyword>
<dbReference type="OrthoDB" id="5382058at2759"/>
<dbReference type="GO" id="GO:0016042">
    <property type="term" value="P:lipid catabolic process"/>
    <property type="evidence" value="ECO:0007669"/>
    <property type="project" value="InterPro"/>
</dbReference>
<gene>
    <name evidence="2" type="ORF">BKA67DRAFT_562499</name>
</gene>
<feature type="chain" id="PRO_5040373447" evidence="1">
    <location>
        <begin position="21"/>
        <end position="471"/>
    </location>
</feature>
<comment type="caution">
    <text evidence="2">The sequence shown here is derived from an EMBL/GenBank/DDBJ whole genome shotgun (WGS) entry which is preliminary data.</text>
</comment>
<dbReference type="GeneID" id="70131495"/>
<sequence length="471" mass="51331">MQVLNRLTLAFIALAPVASALQASNFNVSAEVAEASGCGSECYRIMQIANQADLATVNTNYGFDFDFYATASNFSVSSPGDLLKLQPLDPASHDTTDGTTAYRFQYTSKDLDDTIVPVTGFIAFPWTPLTHDQKFPLVAYAHGTIGVYRGCAPSAGPALFDYGTWAPIVSRGYAVVATDYAGLGNNYTTHKYCSFPAHVNDLYYSVIAARKAFGHILSEEWMSVGHSQGGGAVWKLAESKFVQTAVNGAGRYLGTVAISPATRILDMYREYARELSANTSKFRPYVIAAELPSFSIGLSRVLPNYDFGMLGKTLKQRLGLMDEAQSCTNAMMGMTLDLNIEDLINPEGGEDERIQKWQQDTAPGSGRSQQPLLVIQGLGDTGILPSITRKTWERSCRNGNEVHLREYDGVEHSPTPPTSAPEWLAWMGEIFAGKNSSCGCDLTKRSSMDMAHVKSPPEFDYAELGITFPTN</sequence>
<organism evidence="2 3">
    <name type="scientific">Truncatella angustata</name>
    <dbReference type="NCBI Taxonomy" id="152316"/>
    <lineage>
        <taxon>Eukaryota</taxon>
        <taxon>Fungi</taxon>
        <taxon>Dikarya</taxon>
        <taxon>Ascomycota</taxon>
        <taxon>Pezizomycotina</taxon>
        <taxon>Sordariomycetes</taxon>
        <taxon>Xylariomycetidae</taxon>
        <taxon>Amphisphaeriales</taxon>
        <taxon>Sporocadaceae</taxon>
        <taxon>Truncatella</taxon>
    </lineage>
</organism>
<dbReference type="RefSeq" id="XP_045960304.1">
    <property type="nucleotide sequence ID" value="XM_046102603.1"/>
</dbReference>
<dbReference type="GO" id="GO:0004806">
    <property type="term" value="F:triacylglycerol lipase activity"/>
    <property type="evidence" value="ECO:0007669"/>
    <property type="project" value="InterPro"/>
</dbReference>
<evidence type="ECO:0000313" key="2">
    <source>
        <dbReference type="EMBL" id="KAH6656039.1"/>
    </source>
</evidence>
<name>A0A9P8UNP5_9PEZI</name>
<dbReference type="PANTHER" id="PTHR34853:SF1">
    <property type="entry name" value="LIPASE 5"/>
    <property type="match status" value="1"/>
</dbReference>
<dbReference type="AlphaFoldDB" id="A0A9P8UNP5"/>
<evidence type="ECO:0000256" key="1">
    <source>
        <dbReference type="SAM" id="SignalP"/>
    </source>
</evidence>
<dbReference type="EMBL" id="JAGPXC010000003">
    <property type="protein sequence ID" value="KAH6656039.1"/>
    <property type="molecule type" value="Genomic_DNA"/>
</dbReference>
<dbReference type="Proteomes" id="UP000758603">
    <property type="component" value="Unassembled WGS sequence"/>
</dbReference>
<keyword evidence="2" id="KW-0378">Hydrolase</keyword>
<dbReference type="PANTHER" id="PTHR34853">
    <property type="match status" value="1"/>
</dbReference>
<dbReference type="SUPFAM" id="SSF53474">
    <property type="entry name" value="alpha/beta-Hydrolases"/>
    <property type="match status" value="1"/>
</dbReference>
<accession>A0A9P8UNP5</accession>
<proteinExistence type="predicted"/>
<evidence type="ECO:0000313" key="3">
    <source>
        <dbReference type="Proteomes" id="UP000758603"/>
    </source>
</evidence>
<keyword evidence="3" id="KW-1185">Reference proteome</keyword>
<dbReference type="Gene3D" id="3.40.50.1820">
    <property type="entry name" value="alpha/beta hydrolase"/>
    <property type="match status" value="2"/>
</dbReference>
<feature type="signal peptide" evidence="1">
    <location>
        <begin position="1"/>
        <end position="20"/>
    </location>
</feature>
<protein>
    <submittedName>
        <fullName evidence="2">Alpha/Beta hydrolase protein</fullName>
    </submittedName>
</protein>